<evidence type="ECO:0000259" key="5">
    <source>
        <dbReference type="PROSITE" id="PS50931"/>
    </source>
</evidence>
<evidence type="ECO:0000256" key="1">
    <source>
        <dbReference type="ARBA" id="ARBA00009437"/>
    </source>
</evidence>
<protein>
    <submittedName>
        <fullName evidence="6">LysR family transcriptional regulator</fullName>
    </submittedName>
</protein>
<dbReference type="Pfam" id="PF00126">
    <property type="entry name" value="HTH_1"/>
    <property type="match status" value="1"/>
</dbReference>
<dbReference type="Proteomes" id="UP000249130">
    <property type="component" value="Unassembled WGS sequence"/>
</dbReference>
<dbReference type="Pfam" id="PF03466">
    <property type="entry name" value="LysR_substrate"/>
    <property type="match status" value="1"/>
</dbReference>
<dbReference type="InterPro" id="IPR000847">
    <property type="entry name" value="LysR_HTH_N"/>
</dbReference>
<dbReference type="OrthoDB" id="8679465at2"/>
<comment type="similarity">
    <text evidence="1">Belongs to the LysR transcriptional regulatory family.</text>
</comment>
<evidence type="ECO:0000256" key="2">
    <source>
        <dbReference type="ARBA" id="ARBA00023015"/>
    </source>
</evidence>
<reference evidence="6 7" key="1">
    <citation type="submission" date="2017-07" db="EMBL/GenBank/DDBJ databases">
        <title>Draft Genome Sequences of Select Purple Nonsulfur Bacteria.</title>
        <authorList>
            <person name="Lasarre B."/>
            <person name="Mckinlay J.B."/>
        </authorList>
    </citation>
    <scope>NUCLEOTIDE SEQUENCE [LARGE SCALE GENOMIC DNA]</scope>
    <source>
        <strain evidence="6 7">DSM 5909</strain>
    </source>
</reference>
<dbReference type="FunFam" id="1.10.10.10:FF:000001">
    <property type="entry name" value="LysR family transcriptional regulator"/>
    <property type="match status" value="1"/>
</dbReference>
<evidence type="ECO:0000313" key="7">
    <source>
        <dbReference type="Proteomes" id="UP000249130"/>
    </source>
</evidence>
<dbReference type="InterPro" id="IPR050950">
    <property type="entry name" value="HTH-type_LysR_regulators"/>
</dbReference>
<dbReference type="GO" id="GO:0003700">
    <property type="term" value="F:DNA-binding transcription factor activity"/>
    <property type="evidence" value="ECO:0007669"/>
    <property type="project" value="InterPro"/>
</dbReference>
<dbReference type="Gene3D" id="1.10.10.10">
    <property type="entry name" value="Winged helix-like DNA-binding domain superfamily/Winged helix DNA-binding domain"/>
    <property type="match status" value="1"/>
</dbReference>
<gene>
    <name evidence="6" type="ORF">CH341_05240</name>
</gene>
<name>A0A327L6M1_9BRAD</name>
<dbReference type="GO" id="GO:0003677">
    <property type="term" value="F:DNA binding"/>
    <property type="evidence" value="ECO:0007669"/>
    <property type="project" value="UniProtKB-KW"/>
</dbReference>
<keyword evidence="4" id="KW-0804">Transcription</keyword>
<keyword evidence="7" id="KW-1185">Reference proteome</keyword>
<dbReference type="Gene3D" id="3.40.190.290">
    <property type="match status" value="1"/>
</dbReference>
<dbReference type="PANTHER" id="PTHR30419:SF8">
    <property type="entry name" value="NITROGEN ASSIMILATION TRANSCRIPTIONAL ACTIVATOR-RELATED"/>
    <property type="match status" value="1"/>
</dbReference>
<sequence>MDITLRQIRALLAIVQSRSFTKAASVLHLSQPALTVQIRNLEAALGVKLLDRSNRAVEITRVGMELLPVLQRTLGDLDAALVDIREIGAGRRGTVRIAALPSFAASLLPQVILTCRRDNPALAFLVRDAIASHVVAMVRSEEVDLGLTGGSVADAELDVLHQTTDHLCMIYPDGHPIGRKRRIGVEDLIELPLILTNPGTSLRDVIDAALLGIGHTATIACEVTYMMSAVAMVRAGLGVTVLPRSAREVHVERGLRSKAIDDPAFVRQIALVRKKGRTLPPASVTFLDACIAAMQTMER</sequence>
<dbReference type="SUPFAM" id="SSF46785">
    <property type="entry name" value="Winged helix' DNA-binding domain"/>
    <property type="match status" value="1"/>
</dbReference>
<dbReference type="SUPFAM" id="SSF53850">
    <property type="entry name" value="Periplasmic binding protein-like II"/>
    <property type="match status" value="1"/>
</dbReference>
<dbReference type="PANTHER" id="PTHR30419">
    <property type="entry name" value="HTH-TYPE TRANSCRIPTIONAL REGULATOR YBHD"/>
    <property type="match status" value="1"/>
</dbReference>
<feature type="domain" description="HTH lysR-type" evidence="5">
    <location>
        <begin position="3"/>
        <end position="60"/>
    </location>
</feature>
<dbReference type="GO" id="GO:0005829">
    <property type="term" value="C:cytosol"/>
    <property type="evidence" value="ECO:0007669"/>
    <property type="project" value="TreeGrafter"/>
</dbReference>
<keyword evidence="2" id="KW-0805">Transcription regulation</keyword>
<dbReference type="InterPro" id="IPR036388">
    <property type="entry name" value="WH-like_DNA-bd_sf"/>
</dbReference>
<comment type="caution">
    <text evidence="6">The sequence shown here is derived from an EMBL/GenBank/DDBJ whole genome shotgun (WGS) entry which is preliminary data.</text>
</comment>
<evidence type="ECO:0000313" key="6">
    <source>
        <dbReference type="EMBL" id="RAI45172.1"/>
    </source>
</evidence>
<dbReference type="RefSeq" id="WP_111417985.1">
    <property type="nucleotide sequence ID" value="NZ_NPEX01000022.1"/>
</dbReference>
<dbReference type="PROSITE" id="PS50931">
    <property type="entry name" value="HTH_LYSR"/>
    <property type="match status" value="1"/>
</dbReference>
<evidence type="ECO:0000256" key="4">
    <source>
        <dbReference type="ARBA" id="ARBA00023163"/>
    </source>
</evidence>
<proteinExistence type="inferred from homology"/>
<accession>A0A327L6M1</accession>
<dbReference type="PRINTS" id="PR00039">
    <property type="entry name" value="HTHLYSR"/>
</dbReference>
<dbReference type="AlphaFoldDB" id="A0A327L6M1"/>
<keyword evidence="3" id="KW-0238">DNA-binding</keyword>
<dbReference type="InterPro" id="IPR036390">
    <property type="entry name" value="WH_DNA-bd_sf"/>
</dbReference>
<dbReference type="EMBL" id="NPEX01000022">
    <property type="protein sequence ID" value="RAI45172.1"/>
    <property type="molecule type" value="Genomic_DNA"/>
</dbReference>
<organism evidence="6 7">
    <name type="scientific">Rhodoplanes roseus</name>
    <dbReference type="NCBI Taxonomy" id="29409"/>
    <lineage>
        <taxon>Bacteria</taxon>
        <taxon>Pseudomonadati</taxon>
        <taxon>Pseudomonadota</taxon>
        <taxon>Alphaproteobacteria</taxon>
        <taxon>Hyphomicrobiales</taxon>
        <taxon>Nitrobacteraceae</taxon>
        <taxon>Rhodoplanes</taxon>
    </lineage>
</organism>
<dbReference type="InterPro" id="IPR005119">
    <property type="entry name" value="LysR_subst-bd"/>
</dbReference>
<dbReference type="CDD" id="cd08440">
    <property type="entry name" value="PBP2_LTTR_like_4"/>
    <property type="match status" value="1"/>
</dbReference>
<evidence type="ECO:0000256" key="3">
    <source>
        <dbReference type="ARBA" id="ARBA00023125"/>
    </source>
</evidence>